<dbReference type="PANTHER" id="PTHR35458:SF2">
    <property type="entry name" value="SLR0755 PROTEIN"/>
    <property type="match status" value="1"/>
</dbReference>
<gene>
    <name evidence="2" type="ORF">COT64_03475</name>
</gene>
<accession>A0A2H0WNR6</accession>
<reference evidence="3" key="1">
    <citation type="submission" date="2017-09" db="EMBL/GenBank/DDBJ databases">
        <title>Depth-based differentiation of microbial function through sediment-hosted aquifers and enrichment of novel symbionts in the deep terrestrial subsurface.</title>
        <authorList>
            <person name="Probst A.J."/>
            <person name="Ladd B."/>
            <person name="Jarett J.K."/>
            <person name="Geller-Mcgrath D.E."/>
            <person name="Sieber C.M.K."/>
            <person name="Emerson J.B."/>
            <person name="Anantharaman K."/>
            <person name="Thomas B.C."/>
            <person name="Malmstrom R."/>
            <person name="Stieglmeier M."/>
            <person name="Klingl A."/>
            <person name="Woyke T."/>
            <person name="Ryan C.M."/>
            <person name="Banfield J.F."/>
        </authorList>
    </citation>
    <scope>NUCLEOTIDE SEQUENCE [LARGE SCALE GENOMIC DNA]</scope>
</reference>
<dbReference type="Pfam" id="PF01936">
    <property type="entry name" value="NYN"/>
    <property type="match status" value="1"/>
</dbReference>
<dbReference type="InterPro" id="IPR047140">
    <property type="entry name" value="LabA"/>
</dbReference>
<dbReference type="EMBL" id="PEZI01000072">
    <property type="protein sequence ID" value="PIS14284.1"/>
    <property type="molecule type" value="Genomic_DNA"/>
</dbReference>
<organism evidence="2 3">
    <name type="scientific">Candidatus Shapirobacteria bacterium CG09_land_8_20_14_0_10_39_12</name>
    <dbReference type="NCBI Taxonomy" id="1974885"/>
    <lineage>
        <taxon>Bacteria</taxon>
        <taxon>Candidatus Shapironibacteriota</taxon>
    </lineage>
</organism>
<dbReference type="Gene3D" id="3.40.50.1010">
    <property type="entry name" value="5'-nuclease"/>
    <property type="match status" value="1"/>
</dbReference>
<evidence type="ECO:0000259" key="1">
    <source>
        <dbReference type="Pfam" id="PF01936"/>
    </source>
</evidence>
<name>A0A2H0WNR6_9BACT</name>
<evidence type="ECO:0000313" key="2">
    <source>
        <dbReference type="EMBL" id="PIS14284.1"/>
    </source>
</evidence>
<dbReference type="AlphaFoldDB" id="A0A2H0WNR6"/>
<dbReference type="GO" id="GO:0004540">
    <property type="term" value="F:RNA nuclease activity"/>
    <property type="evidence" value="ECO:0007669"/>
    <property type="project" value="InterPro"/>
</dbReference>
<evidence type="ECO:0000313" key="3">
    <source>
        <dbReference type="Proteomes" id="UP000230775"/>
    </source>
</evidence>
<feature type="domain" description="NYN" evidence="1">
    <location>
        <begin position="11"/>
        <end position="150"/>
    </location>
</feature>
<proteinExistence type="predicted"/>
<dbReference type="Proteomes" id="UP000230775">
    <property type="component" value="Unassembled WGS sequence"/>
</dbReference>
<dbReference type="PANTHER" id="PTHR35458">
    <property type="entry name" value="SLR0755 PROTEIN"/>
    <property type="match status" value="1"/>
</dbReference>
<sequence length="184" mass="21970">MASSSVRKTFAFIDASNIIYGTRDEEWKVDFKKLFKYLKERYECRKIYYFAGKDEKNEKQEKFYKKLELFGYDLILKKVKIYVQNGHKIKKANCDVDLTFYAMRDLNLFNRVVFLSGDGDFEILLKHFLVLKKEIIVMANGKRTAREIRQLVGENFTELKSIKKIIEFENKKRQTLRTNLPHVL</sequence>
<comment type="caution">
    <text evidence="2">The sequence shown here is derived from an EMBL/GenBank/DDBJ whole genome shotgun (WGS) entry which is preliminary data.</text>
</comment>
<dbReference type="InterPro" id="IPR021139">
    <property type="entry name" value="NYN"/>
</dbReference>
<dbReference type="CDD" id="cd10911">
    <property type="entry name" value="PIN_LabA"/>
    <property type="match status" value="1"/>
</dbReference>
<protein>
    <recommendedName>
        <fullName evidence="1">NYN domain-containing protein</fullName>
    </recommendedName>
</protein>